<dbReference type="InterPro" id="IPR020806">
    <property type="entry name" value="PKS_PP-bd"/>
</dbReference>
<dbReference type="InterPro" id="IPR032821">
    <property type="entry name" value="PKS_assoc"/>
</dbReference>
<feature type="domain" description="Carrier" evidence="5">
    <location>
        <begin position="1061"/>
        <end position="1136"/>
    </location>
</feature>
<protein>
    <submittedName>
        <fullName evidence="6">SDR family NAD(P)-dependent oxidoreductase</fullName>
    </submittedName>
</protein>
<keyword evidence="1" id="KW-0596">Phosphopantetheine</keyword>
<evidence type="ECO:0000256" key="3">
    <source>
        <dbReference type="ARBA" id="ARBA00022679"/>
    </source>
</evidence>
<dbReference type="SMART" id="SM01294">
    <property type="entry name" value="PKS_PP_betabranch"/>
    <property type="match status" value="1"/>
</dbReference>
<comment type="caution">
    <text evidence="6">The sequence shown here is derived from an EMBL/GenBank/DDBJ whole genome shotgun (WGS) entry which is preliminary data.</text>
</comment>
<accession>A0A949JLD1</accession>
<evidence type="ECO:0000259" key="5">
    <source>
        <dbReference type="PROSITE" id="PS50075"/>
    </source>
</evidence>
<dbReference type="Pfam" id="PF21089">
    <property type="entry name" value="PKS_DH_N"/>
    <property type="match status" value="1"/>
</dbReference>
<dbReference type="CDD" id="cd08956">
    <property type="entry name" value="KR_3_FAS_SDR_x"/>
    <property type="match status" value="1"/>
</dbReference>
<dbReference type="EMBL" id="JAELVF020000005">
    <property type="protein sequence ID" value="MBU7600898.1"/>
    <property type="molecule type" value="Genomic_DNA"/>
</dbReference>
<dbReference type="InterPro" id="IPR013968">
    <property type="entry name" value="PKS_KR"/>
</dbReference>
<dbReference type="Pfam" id="PF00698">
    <property type="entry name" value="Acyl_transf_1"/>
    <property type="match status" value="1"/>
</dbReference>
<dbReference type="InterPro" id="IPR050091">
    <property type="entry name" value="PKS_NRPS_Biosynth_Enz"/>
</dbReference>
<proteinExistence type="predicted"/>
<keyword evidence="2" id="KW-0597">Phosphoprotein</keyword>
<evidence type="ECO:0000313" key="7">
    <source>
        <dbReference type="Proteomes" id="UP000694501"/>
    </source>
</evidence>
<dbReference type="Proteomes" id="UP000694501">
    <property type="component" value="Unassembled WGS sequence"/>
</dbReference>
<dbReference type="Pfam" id="PF22953">
    <property type="entry name" value="SpnB_Rossmann"/>
    <property type="match status" value="1"/>
</dbReference>
<dbReference type="InterPro" id="IPR049552">
    <property type="entry name" value="PKS_DH_N"/>
</dbReference>
<dbReference type="GO" id="GO:0006633">
    <property type="term" value="P:fatty acid biosynthetic process"/>
    <property type="evidence" value="ECO:0007669"/>
    <property type="project" value="TreeGrafter"/>
</dbReference>
<dbReference type="PANTHER" id="PTHR43775:SF51">
    <property type="entry name" value="INACTIVE PHENOLPHTHIOCEROL SYNTHESIS POLYKETIDE SYNTHASE TYPE I PKS1-RELATED"/>
    <property type="match status" value="1"/>
</dbReference>
<feature type="non-terminal residue" evidence="6">
    <location>
        <position position="1"/>
    </location>
</feature>
<dbReference type="InterPro" id="IPR055123">
    <property type="entry name" value="SpnB-like_Rossmann"/>
</dbReference>
<dbReference type="PROSITE" id="PS50075">
    <property type="entry name" value="CARRIER"/>
    <property type="match status" value="1"/>
</dbReference>
<keyword evidence="4" id="KW-0511">Multifunctional enzyme</keyword>
<sequence>ATEWPASAESRPRRAAVSSFGISGTNAHVILEEAPASPDEPAAAPGDDTTSGPLPWLLSARGDAALRGQAKALLAHLDAHPHTDPAAIAHSLLTRRALLEKRAVVIGTAPGDFRAGLAALADGAPSAHVVSGDFRAGLAALAPHVDWSLTDVLRQAEGAPTFDRVDVVQPATWAVMVSLAALWRAHGLKPAAVLGHSQGEIAAAAVSGALSLADAAEIVAVRSLAIARELSGHGGMVAVTAPHDEVTALLADLPGVSVAAVNGPASVVVSGDPDGLDTLLATCEAQGVRARRIPVDYASHSAHVDRLAESLPTALAGVEPREGDIPFFSTVTADWLPGTALDAPYWHRNLRSTVRLEDSLRALLDQGHDVFVECAPHPVLTVGIEDTAAATGTEAVVLGSLRRDDGGTARVLTALAAAHVAGLPVDWSPVVAHGRPVDLPTYAFQRERYWLEATDAQADPAGLDSVVRLASGGAVLTGLLSLDTQPWLDAHRVHGTVVVPTTALLDWAVRAGDETGLPVVAALDEHLPIAVPDDGAVVGDGDREVFVEGGDDEGGMGGVAGVEGRGEVGQVAVDADGDARPLQGGAPGRLSAALERAGVTVRVHRDLADLTAALDSGDTPHPALVVAAHSHATDDVTGATTDHDTVTAAHTSARRALALATDWLRAPRFAATRLLLLTEGAVATGPDDTVPGLADATAWGLLRSAQTEHPGRFLLADSDGHDSSTTALAHAVTVAEHTGENQFAVRTGTVTVPRLVRADHPDSAPASVTTAPWGDGTGAGTVLVTGGTGVLGTLVARHLVTRHGVRRLLLTGRRGPDAPGAGALRDELAALGAETEIVACDTADRDQVARVLAAVPAEHPLTAVVHAAGVLDDGLLDTLTPERLTTVLRPKTDGAWHLHHLTRDLKLSAFVMFSSYAGIAGGPGQANYAAANAFLDALAEHRRARGLTAHSLAWGFWEDRSALTGALDDADLARLERSGIRPLTADQGLGLLDAATLLDTAQLVPVRLDTRALRADEAPPLLRALARPAARRTAAAPVTGAAAPADFRARLAELDGPQRQTLLRRTVLAHLAAVLGHASADSLDADRGFLDLGMSSLTAVELRNRLNAETGLTLPSTLIFDHPDPAALVQHLSTELGTEAEEPDRAVFAELAVLEAAVGGADLDDQDRVRLAQRLKALQWKLDATQDTDEDAADLDTSTDDEMFDLIDNELGLA</sequence>
<dbReference type="GO" id="GO:0031177">
    <property type="term" value="F:phosphopantetheine binding"/>
    <property type="evidence" value="ECO:0007669"/>
    <property type="project" value="InterPro"/>
</dbReference>
<dbReference type="PROSITE" id="PS00012">
    <property type="entry name" value="PHOSPHOPANTETHEINE"/>
    <property type="match status" value="1"/>
</dbReference>
<dbReference type="SMART" id="SM00822">
    <property type="entry name" value="PKS_KR"/>
    <property type="match status" value="1"/>
</dbReference>
<organism evidence="6 7">
    <name type="scientific">Streptomyces tardus</name>
    <dbReference type="NCBI Taxonomy" id="2780544"/>
    <lineage>
        <taxon>Bacteria</taxon>
        <taxon>Bacillati</taxon>
        <taxon>Actinomycetota</taxon>
        <taxon>Actinomycetes</taxon>
        <taxon>Kitasatosporales</taxon>
        <taxon>Streptomycetaceae</taxon>
        <taxon>Streptomyces</taxon>
    </lineage>
</organism>
<dbReference type="Pfam" id="PF00550">
    <property type="entry name" value="PP-binding"/>
    <property type="match status" value="1"/>
</dbReference>
<dbReference type="InterPro" id="IPR006162">
    <property type="entry name" value="Ppantetheine_attach_site"/>
</dbReference>
<reference evidence="6" key="1">
    <citation type="submission" date="2021-06" db="EMBL/GenBank/DDBJ databases">
        <title>Sequencing of actinobacteria type strains.</title>
        <authorList>
            <person name="Nguyen G.-S."/>
            <person name="Wentzel A."/>
        </authorList>
    </citation>
    <scope>NUCLEOTIDE SEQUENCE</scope>
    <source>
        <strain evidence="6">P38-E01</strain>
    </source>
</reference>
<gene>
    <name evidence="6" type="ORF">JGS22_025575</name>
</gene>
<dbReference type="GO" id="GO:0004312">
    <property type="term" value="F:fatty acid synthase activity"/>
    <property type="evidence" value="ECO:0007669"/>
    <property type="project" value="TreeGrafter"/>
</dbReference>
<dbReference type="SMART" id="SM00827">
    <property type="entry name" value="PKS_AT"/>
    <property type="match status" value="1"/>
</dbReference>
<keyword evidence="7" id="KW-1185">Reference proteome</keyword>
<dbReference type="InterPro" id="IPR014043">
    <property type="entry name" value="Acyl_transferase_dom"/>
</dbReference>
<dbReference type="Pfam" id="PF16197">
    <property type="entry name" value="KAsynt_C_assoc"/>
    <property type="match status" value="1"/>
</dbReference>
<dbReference type="InterPro" id="IPR009081">
    <property type="entry name" value="PP-bd_ACP"/>
</dbReference>
<name>A0A949JLD1_9ACTN</name>
<dbReference type="SMART" id="SM00826">
    <property type="entry name" value="PKS_DH"/>
    <property type="match status" value="1"/>
</dbReference>
<dbReference type="InterPro" id="IPR020807">
    <property type="entry name" value="PKS_DH"/>
</dbReference>
<keyword evidence="3" id="KW-0808">Transferase</keyword>
<dbReference type="RefSeq" id="WP_216815180.1">
    <property type="nucleotide sequence ID" value="NZ_JAELVF020000005.1"/>
</dbReference>
<evidence type="ECO:0000256" key="2">
    <source>
        <dbReference type="ARBA" id="ARBA00022553"/>
    </source>
</evidence>
<dbReference type="GO" id="GO:0017000">
    <property type="term" value="P:antibiotic biosynthetic process"/>
    <property type="evidence" value="ECO:0007669"/>
    <property type="project" value="UniProtKB-ARBA"/>
</dbReference>
<dbReference type="PANTHER" id="PTHR43775">
    <property type="entry name" value="FATTY ACID SYNTHASE"/>
    <property type="match status" value="1"/>
</dbReference>
<evidence type="ECO:0000256" key="1">
    <source>
        <dbReference type="ARBA" id="ARBA00022450"/>
    </source>
</evidence>
<dbReference type="InterPro" id="IPR057326">
    <property type="entry name" value="KR_dom"/>
</dbReference>
<dbReference type="FunFam" id="1.10.1200.10:FF:000007">
    <property type="entry name" value="Probable polyketide synthase pks17"/>
    <property type="match status" value="1"/>
</dbReference>
<evidence type="ECO:0000313" key="6">
    <source>
        <dbReference type="EMBL" id="MBU7600898.1"/>
    </source>
</evidence>
<dbReference type="SMART" id="SM00823">
    <property type="entry name" value="PKS_PP"/>
    <property type="match status" value="1"/>
</dbReference>
<evidence type="ECO:0000256" key="4">
    <source>
        <dbReference type="ARBA" id="ARBA00023268"/>
    </source>
</evidence>
<dbReference type="Pfam" id="PF08659">
    <property type="entry name" value="KR"/>
    <property type="match status" value="1"/>
</dbReference>
<dbReference type="AlphaFoldDB" id="A0A949JLD1"/>